<keyword evidence="5 6" id="KW-0482">Metalloprotease</keyword>
<dbReference type="Gene3D" id="3.30.2010.10">
    <property type="entry name" value="Metalloproteases ('zincins'), catalytic domain"/>
    <property type="match status" value="1"/>
</dbReference>
<protein>
    <submittedName>
        <fullName evidence="9">M56 family metallopeptidase</fullName>
    </submittedName>
</protein>
<evidence type="ECO:0000313" key="9">
    <source>
        <dbReference type="EMBL" id="MBP0456809.1"/>
    </source>
</evidence>
<keyword evidence="10" id="KW-1185">Reference proteome</keyword>
<keyword evidence="7" id="KW-0812">Transmembrane</keyword>
<keyword evidence="7" id="KW-1133">Transmembrane helix</keyword>
<dbReference type="GO" id="GO:0006508">
    <property type="term" value="P:proteolysis"/>
    <property type="evidence" value="ECO:0007669"/>
    <property type="project" value="UniProtKB-KW"/>
</dbReference>
<feature type="transmembrane region" description="Helical" evidence="7">
    <location>
        <begin position="64"/>
        <end position="88"/>
    </location>
</feature>
<dbReference type="EMBL" id="JAGIQL010000010">
    <property type="protein sequence ID" value="MBP0456809.1"/>
    <property type="molecule type" value="Genomic_DNA"/>
</dbReference>
<evidence type="ECO:0000256" key="7">
    <source>
        <dbReference type="SAM" id="Phobius"/>
    </source>
</evidence>
<comment type="caution">
    <text evidence="9">The sequence shown here is derived from an EMBL/GenBank/DDBJ whole genome shotgun (WGS) entry which is preliminary data.</text>
</comment>
<keyword evidence="2" id="KW-0479">Metal-binding</keyword>
<dbReference type="InterPro" id="IPR001915">
    <property type="entry name" value="Peptidase_M48"/>
</dbReference>
<evidence type="ECO:0000256" key="4">
    <source>
        <dbReference type="ARBA" id="ARBA00022833"/>
    </source>
</evidence>
<evidence type="ECO:0000256" key="2">
    <source>
        <dbReference type="ARBA" id="ARBA00022723"/>
    </source>
</evidence>
<dbReference type="PANTHER" id="PTHR34978:SF3">
    <property type="entry name" value="SLR0241 PROTEIN"/>
    <property type="match status" value="1"/>
</dbReference>
<dbReference type="AlphaFoldDB" id="A0A940M617"/>
<keyword evidence="7" id="KW-0472">Membrane</keyword>
<dbReference type="GO" id="GO:0004222">
    <property type="term" value="F:metalloendopeptidase activity"/>
    <property type="evidence" value="ECO:0007669"/>
    <property type="project" value="InterPro"/>
</dbReference>
<organism evidence="9 10">
    <name type="scientific">Streptomyces montanisoli</name>
    <dbReference type="NCBI Taxonomy" id="2798581"/>
    <lineage>
        <taxon>Bacteria</taxon>
        <taxon>Bacillati</taxon>
        <taxon>Actinomycetota</taxon>
        <taxon>Actinomycetes</taxon>
        <taxon>Kitasatosporales</taxon>
        <taxon>Streptomycetaceae</taxon>
        <taxon>Streptomyces</taxon>
    </lineage>
</organism>
<keyword evidence="4 6" id="KW-0862">Zinc</keyword>
<dbReference type="GO" id="GO:0046872">
    <property type="term" value="F:metal ion binding"/>
    <property type="evidence" value="ECO:0007669"/>
    <property type="project" value="UniProtKB-KW"/>
</dbReference>
<feature type="domain" description="Peptidase M48" evidence="8">
    <location>
        <begin position="102"/>
        <end position="166"/>
    </location>
</feature>
<dbReference type="PANTHER" id="PTHR34978">
    <property type="entry name" value="POSSIBLE SENSOR-TRANSDUCER PROTEIN BLAR"/>
    <property type="match status" value="1"/>
</dbReference>
<evidence type="ECO:0000313" key="10">
    <source>
        <dbReference type="Proteomes" id="UP000670475"/>
    </source>
</evidence>
<dbReference type="Proteomes" id="UP000670475">
    <property type="component" value="Unassembled WGS sequence"/>
</dbReference>
<comment type="similarity">
    <text evidence="6">Belongs to the peptidase M48 family.</text>
</comment>
<evidence type="ECO:0000256" key="5">
    <source>
        <dbReference type="ARBA" id="ARBA00023049"/>
    </source>
</evidence>
<keyword evidence="1 6" id="KW-0645">Protease</keyword>
<evidence type="ECO:0000259" key="8">
    <source>
        <dbReference type="Pfam" id="PF01435"/>
    </source>
</evidence>
<proteinExistence type="inferred from homology"/>
<dbReference type="Pfam" id="PF01435">
    <property type="entry name" value="Peptidase_M48"/>
    <property type="match status" value="1"/>
</dbReference>
<evidence type="ECO:0000256" key="3">
    <source>
        <dbReference type="ARBA" id="ARBA00022801"/>
    </source>
</evidence>
<dbReference type="CDD" id="cd07326">
    <property type="entry name" value="M56_BlaR1_MecR1_like"/>
    <property type="match status" value="1"/>
</dbReference>
<accession>A0A940M617</accession>
<evidence type="ECO:0000256" key="1">
    <source>
        <dbReference type="ARBA" id="ARBA00022670"/>
    </source>
</evidence>
<reference evidence="9" key="1">
    <citation type="submission" date="2021-03" db="EMBL/GenBank/DDBJ databases">
        <title>Whole genome sequence of Streptomyces bomunensis MMS17-BM035.</title>
        <authorList>
            <person name="Lee J.H."/>
        </authorList>
    </citation>
    <scope>NUCLEOTIDE SEQUENCE</scope>
    <source>
        <strain evidence="9">MMS17-BM035</strain>
    </source>
</reference>
<sequence>MAPSAARKLRPFLASWLLAVAAVVAGAGWAAALGMLGFTLIDRFPDLAAEGGWSSGELAEHTPVGWPVAAVCALILVACAGALAVAVYRRGRLLLVARRHSRGLEPGREIEIVDDAEPDAYALPGSPGRIVVTSGMLRALNSKERGALIAHERTHLRHRHHVFLLVFHLAGAVNPLLRPVERAGAFALERWADEEAAVAVGDRPLVARAVAKAALAAGRRPRLGLAVTGGPVPQRVQALLAPPPPSRRYLVVAHAALMAVCGISLILSAQDMDHLFDMATPGHLSVSTRHHVTDPDGHRVTDGGRHVTAAAGHPARG</sequence>
<gene>
    <name evidence="9" type="ORF">JFN87_04720</name>
</gene>
<name>A0A940M617_9ACTN</name>
<evidence type="ECO:0000256" key="6">
    <source>
        <dbReference type="RuleBase" id="RU003983"/>
    </source>
</evidence>
<comment type="cofactor">
    <cofactor evidence="6">
        <name>Zn(2+)</name>
        <dbReference type="ChEBI" id="CHEBI:29105"/>
    </cofactor>
    <text evidence="6">Binds 1 zinc ion per subunit.</text>
</comment>
<keyword evidence="3 6" id="KW-0378">Hydrolase</keyword>
<feature type="transmembrane region" description="Helical" evidence="7">
    <location>
        <begin position="249"/>
        <end position="269"/>
    </location>
</feature>
<dbReference type="InterPro" id="IPR052173">
    <property type="entry name" value="Beta-lactam_resp_regulator"/>
</dbReference>